<dbReference type="STRING" id="710696.Intca_1665"/>
<dbReference type="Proteomes" id="UP000008914">
    <property type="component" value="Chromosome"/>
</dbReference>
<protein>
    <recommendedName>
        <fullName evidence="4">DUF3068 domain-containing protein</fullName>
    </recommendedName>
</protein>
<accession>E6S9I2</accession>
<evidence type="ECO:0000313" key="2">
    <source>
        <dbReference type="EMBL" id="ADU48178.1"/>
    </source>
</evidence>
<organism evidence="2 3">
    <name type="scientific">Intrasporangium calvum (strain ATCC 23552 / DSM 43043 / JCM 3097 / NBRC 12989 / NCIMB 10167 / NRRL B-3866 / 7 KIP)</name>
    <dbReference type="NCBI Taxonomy" id="710696"/>
    <lineage>
        <taxon>Bacteria</taxon>
        <taxon>Bacillati</taxon>
        <taxon>Actinomycetota</taxon>
        <taxon>Actinomycetes</taxon>
        <taxon>Micrococcales</taxon>
        <taxon>Intrasporangiaceae</taxon>
        <taxon>Intrasporangium</taxon>
    </lineage>
</organism>
<evidence type="ECO:0008006" key="4">
    <source>
        <dbReference type="Google" id="ProtNLM"/>
    </source>
</evidence>
<proteinExistence type="predicted"/>
<evidence type="ECO:0000313" key="3">
    <source>
        <dbReference type="Proteomes" id="UP000008914"/>
    </source>
</evidence>
<dbReference type="OrthoDB" id="153031at2"/>
<sequence length="361" mass="39128">MRRILGGIAIALGTALIVLGFLANPYVYNALATVPLDQKPAISESGTGDCSAEVNDCYTSRSEGTGMQVLRLWSDDQDKAHYDKLTDAHVRSTRTVIGVPGEVPQGDDRTAVWQTGVKSEAVGVGDLTYSMEVVTFDRVTGEAKGSPLDVRSAGDLDDPEKLVPVLHAGQFFKFPFNVEKKSYQFWDGDLSEAVAIEFIREENLFGTETYVFQQSIPSTRVTSRSVPAGIFDATGDDVEVDVMYANKRTLWVEPNTGIIVKGEEQLDRSLVSANYGTVYTTKGTIGYDQATVLENAETWGSKGRLLGFVRDTLKPVGLVTGGLLVVVGLVLLLLRPRPAEQAKGVEGLDGLRTSRSKVART</sequence>
<name>E6S9I2_INTC7</name>
<dbReference type="AlphaFoldDB" id="E6S9I2"/>
<dbReference type="KEGG" id="ica:Intca_1665"/>
<gene>
    <name evidence="2" type="ordered locus">Intca_1665</name>
</gene>
<keyword evidence="3" id="KW-1185">Reference proteome</keyword>
<keyword evidence="1" id="KW-0472">Membrane</keyword>
<reference evidence="2 3" key="1">
    <citation type="journal article" date="2010" name="Stand. Genomic Sci.">
        <title>Complete genome sequence of Intrasporangium calvum type strain (7 KIP).</title>
        <authorList>
            <person name="Del Rio T.G."/>
            <person name="Chertkov O."/>
            <person name="Yasawong M."/>
            <person name="Lucas S."/>
            <person name="Deshpande S."/>
            <person name="Cheng J.F."/>
            <person name="Detter C."/>
            <person name="Tapia R."/>
            <person name="Han C."/>
            <person name="Goodwin L."/>
            <person name="Pitluck S."/>
            <person name="Liolios K."/>
            <person name="Ivanova N."/>
            <person name="Mavromatis K."/>
            <person name="Pati A."/>
            <person name="Chen A."/>
            <person name="Palaniappan K."/>
            <person name="Land M."/>
            <person name="Hauser L."/>
            <person name="Chang Y.J."/>
            <person name="Jeffries C.D."/>
            <person name="Rohde M."/>
            <person name="Pukall R."/>
            <person name="Sikorski J."/>
            <person name="Goker M."/>
            <person name="Woyke T."/>
            <person name="Bristow J."/>
            <person name="Eisen J.A."/>
            <person name="Markowitz V."/>
            <person name="Hugenholtz P."/>
            <person name="Kyrpides N.C."/>
            <person name="Klenk H.P."/>
            <person name="Lapidus A."/>
        </authorList>
    </citation>
    <scope>NUCLEOTIDE SEQUENCE [LARGE SCALE GENOMIC DNA]</scope>
    <source>
        <strain evidence="3">ATCC 23552 / DSM 43043 / JCM 3097 / NBRC 12989 / 7 KIP</strain>
    </source>
</reference>
<dbReference type="HOGENOM" id="CLU_045231_0_0_11"/>
<dbReference type="Pfam" id="PF11271">
    <property type="entry name" value="PorA"/>
    <property type="match status" value="1"/>
</dbReference>
<dbReference type="InterPro" id="IPR021424">
    <property type="entry name" value="PorA"/>
</dbReference>
<evidence type="ECO:0000256" key="1">
    <source>
        <dbReference type="SAM" id="Phobius"/>
    </source>
</evidence>
<feature type="transmembrane region" description="Helical" evidence="1">
    <location>
        <begin position="316"/>
        <end position="334"/>
    </location>
</feature>
<dbReference type="EMBL" id="CP002343">
    <property type="protein sequence ID" value="ADU48178.1"/>
    <property type="molecule type" value="Genomic_DNA"/>
</dbReference>
<dbReference type="eggNOG" id="ENOG5031U1J">
    <property type="taxonomic scope" value="Bacteria"/>
</dbReference>
<keyword evidence="1" id="KW-1133">Transmembrane helix</keyword>
<keyword evidence="1" id="KW-0812">Transmembrane</keyword>
<dbReference type="RefSeq" id="WP_013492493.1">
    <property type="nucleotide sequence ID" value="NC_014830.1"/>
</dbReference>